<keyword evidence="4 11" id="KW-0812">Transmembrane</keyword>
<sequence length="901" mass="94135">MCPWTANPWTANPWTVTRWNPAPRNPERTMARASATELARDTAASGLTSTAAADRLRADGPNVLPIARPAAAWRKLLAELTHFFALMLWVAAVLALFAGMPQLAVAIVVVIVVNGVFAFVQEERAEKASERLRDLLPSAVTVRRDGEARSVDASEVVVGDVLVLSGGDRIPADGTLIVADDLAVDESTLTGESEPVHRSAGAGVSAGTYVVSGHGEAVCTATASDTRLAGIAALTAGVRRPRSPLAAELHRVVRTIAVLAVVVGCGFFALSLAVGSTAHNGFLFAVGVTVALVPEGLLPTVTLSLAMGAQRMVRRHALVRHLEAVETLGSTTVICTDKTGTLTQNRMTVVEAWTPAGTVAVVGEGYEPTGQVSGPPAAREAAQHVGQVAVSASQGGIVRDGGTWTVVGDPMEGAIDAFARRTTGRTDPVRLPGDRRYAFDPRRRRESVVCNHVLMLKGAPDSVLPLCAHPDSATLDTARHVVEEMAGRGLRVLAVAQRDLSATAATRAADAGSVATTERDLTLLGLFAIEDPPRPTVADALEATRRAHIKVVMLTGDHPATAVSVAREIGLVGSGGDPVVVEGRNLPADDEALGRLLDHDGAVVSRVSPEQKLAVARALQARGHVVAMTGDGVNDGPALREADIGVAMGRGGTDVARAAADLVLLDDDFSTIVAAVEQGRATYANIRRFLTYHLTANVAELTPFVVWALSGGRIPLAIGVLQVLCFDIVTDLLPALALGGEPPSKGVMERRPERRHLMDRALLTRVFAVLGPVESLTEMAAFLAVLTISGWHLGGGAPGGSALVTASGAAFTAVVLGQIANAFACRSATRPVWQLGWFGNRMLVWAVVAEFVILIGLLTIGPVAAVLGQSPPSTAGWTIAVAGMPVLLAVDYWSKRIRARG</sequence>
<comment type="subcellular location">
    <subcellularLocation>
        <location evidence="1">Cell membrane</location>
        <topology evidence="1">Multi-pass membrane protein</topology>
    </subcellularLocation>
</comment>
<dbReference type="GO" id="GO:0016887">
    <property type="term" value="F:ATP hydrolysis activity"/>
    <property type="evidence" value="ECO:0007669"/>
    <property type="project" value="InterPro"/>
</dbReference>
<dbReference type="InterPro" id="IPR018303">
    <property type="entry name" value="ATPase_P-typ_P_site"/>
</dbReference>
<dbReference type="Pfam" id="PF00689">
    <property type="entry name" value="Cation_ATPase_C"/>
    <property type="match status" value="1"/>
</dbReference>
<evidence type="ECO:0000256" key="10">
    <source>
        <dbReference type="ARBA" id="ARBA00049360"/>
    </source>
</evidence>
<dbReference type="Pfam" id="PF00702">
    <property type="entry name" value="Hydrolase"/>
    <property type="match status" value="1"/>
</dbReference>
<protein>
    <submittedName>
        <fullName evidence="13">E1-E2 ATPase</fullName>
    </submittedName>
</protein>
<name>E9SY32_RHOHA</name>
<dbReference type="Gene3D" id="3.40.1110.10">
    <property type="entry name" value="Calcium-transporting ATPase, cytoplasmic domain N"/>
    <property type="match status" value="1"/>
</dbReference>
<dbReference type="SFLD" id="SFLDG00002">
    <property type="entry name" value="C1.7:_P-type_atpase_like"/>
    <property type="match status" value="1"/>
</dbReference>
<dbReference type="HOGENOM" id="CLU_002360_3_0_11"/>
<dbReference type="SUPFAM" id="SSF56784">
    <property type="entry name" value="HAD-like"/>
    <property type="match status" value="1"/>
</dbReference>
<proteinExistence type="inferred from homology"/>
<evidence type="ECO:0000256" key="7">
    <source>
        <dbReference type="ARBA" id="ARBA00022967"/>
    </source>
</evidence>
<evidence type="ECO:0000256" key="5">
    <source>
        <dbReference type="ARBA" id="ARBA00022741"/>
    </source>
</evidence>
<comment type="similarity">
    <text evidence="2">Belongs to the cation transport ATPase (P-type) (TC 3.A.3) family. Type IIA subfamily.</text>
</comment>
<feature type="transmembrane region" description="Helical" evidence="11">
    <location>
        <begin position="761"/>
        <end position="788"/>
    </location>
</feature>
<dbReference type="NCBIfam" id="TIGR01494">
    <property type="entry name" value="ATPase_P-type"/>
    <property type="match status" value="2"/>
</dbReference>
<gene>
    <name evidence="13" type="ORF">HMPREF0724_11247</name>
</gene>
<evidence type="ECO:0000256" key="1">
    <source>
        <dbReference type="ARBA" id="ARBA00004651"/>
    </source>
</evidence>
<feature type="transmembrane region" description="Helical" evidence="11">
    <location>
        <begin position="800"/>
        <end position="823"/>
    </location>
</feature>
<keyword evidence="5" id="KW-0547">Nucleotide-binding</keyword>
<evidence type="ECO:0000256" key="4">
    <source>
        <dbReference type="ARBA" id="ARBA00022692"/>
    </source>
</evidence>
<keyword evidence="9 11" id="KW-0472">Membrane</keyword>
<dbReference type="InterPro" id="IPR004014">
    <property type="entry name" value="ATPase_P-typ_cation-transptr_N"/>
</dbReference>
<dbReference type="SFLD" id="SFLDS00003">
    <property type="entry name" value="Haloacid_Dehalogenase"/>
    <property type="match status" value="1"/>
</dbReference>
<feature type="transmembrane region" description="Helical" evidence="11">
    <location>
        <begin position="874"/>
        <end position="893"/>
    </location>
</feature>
<dbReference type="InterPro" id="IPR050510">
    <property type="entry name" value="Cation_transp_ATPase_P-type"/>
</dbReference>
<evidence type="ECO:0000256" key="9">
    <source>
        <dbReference type="ARBA" id="ARBA00023136"/>
    </source>
</evidence>
<keyword evidence="3" id="KW-1003">Cell membrane</keyword>
<dbReference type="AlphaFoldDB" id="E9SY32"/>
<dbReference type="PROSITE" id="PS00154">
    <property type="entry name" value="ATPASE_E1_E2"/>
    <property type="match status" value="1"/>
</dbReference>
<dbReference type="Gene3D" id="3.40.50.1000">
    <property type="entry name" value="HAD superfamily/HAD-like"/>
    <property type="match status" value="1"/>
</dbReference>
<feature type="transmembrane region" description="Helical" evidence="11">
    <location>
        <begin position="103"/>
        <end position="120"/>
    </location>
</feature>
<evidence type="ECO:0000259" key="12">
    <source>
        <dbReference type="SMART" id="SM00831"/>
    </source>
</evidence>
<dbReference type="InterPro" id="IPR023214">
    <property type="entry name" value="HAD_sf"/>
</dbReference>
<feature type="transmembrane region" description="Helical" evidence="11">
    <location>
        <begin position="843"/>
        <end position="868"/>
    </location>
</feature>
<comment type="caution">
    <text evidence="13">The sequence shown here is derived from an EMBL/GenBank/DDBJ whole genome shotgun (WGS) entry which is preliminary data.</text>
</comment>
<dbReference type="SMART" id="SM00831">
    <property type="entry name" value="Cation_ATPase_N"/>
    <property type="match status" value="1"/>
</dbReference>
<dbReference type="EMBL" id="ADNW02000006">
    <property type="protein sequence ID" value="EGD25466.1"/>
    <property type="molecule type" value="Genomic_DNA"/>
</dbReference>
<dbReference type="PRINTS" id="PR00119">
    <property type="entry name" value="CATATPASE"/>
</dbReference>
<evidence type="ECO:0000256" key="6">
    <source>
        <dbReference type="ARBA" id="ARBA00022840"/>
    </source>
</evidence>
<keyword evidence="8 11" id="KW-1133">Transmembrane helix</keyword>
<keyword evidence="6" id="KW-0067">ATP-binding</keyword>
<dbReference type="Gene3D" id="2.70.150.10">
    <property type="entry name" value="Calcium-transporting ATPase, cytoplasmic transduction domain A"/>
    <property type="match status" value="1"/>
</dbReference>
<dbReference type="InterPro" id="IPR001757">
    <property type="entry name" value="P_typ_ATPase"/>
</dbReference>
<organism evidence="13 14">
    <name type="scientific">Prescottella equi ATCC 33707</name>
    <dbReference type="NCBI Taxonomy" id="525370"/>
    <lineage>
        <taxon>Bacteria</taxon>
        <taxon>Bacillati</taxon>
        <taxon>Actinomycetota</taxon>
        <taxon>Actinomycetes</taxon>
        <taxon>Mycobacteriales</taxon>
        <taxon>Nocardiaceae</taxon>
        <taxon>Prescottella</taxon>
    </lineage>
</organism>
<evidence type="ECO:0000256" key="3">
    <source>
        <dbReference type="ARBA" id="ARBA00022475"/>
    </source>
</evidence>
<dbReference type="PANTHER" id="PTHR43294">
    <property type="entry name" value="SODIUM/POTASSIUM-TRANSPORTING ATPASE SUBUNIT ALPHA"/>
    <property type="match status" value="1"/>
</dbReference>
<dbReference type="Proteomes" id="UP000004245">
    <property type="component" value="Unassembled WGS sequence"/>
</dbReference>
<evidence type="ECO:0000256" key="11">
    <source>
        <dbReference type="SAM" id="Phobius"/>
    </source>
</evidence>
<reference evidence="13" key="1">
    <citation type="submission" date="2011-01" db="EMBL/GenBank/DDBJ databases">
        <authorList>
            <person name="Muzny D."/>
            <person name="Qin X."/>
            <person name="Buhay C."/>
            <person name="Dugan-Rocha S."/>
            <person name="Ding Y."/>
            <person name="Chen G."/>
            <person name="Hawes A."/>
            <person name="Holder M."/>
            <person name="Jhangiani S."/>
            <person name="Johnson A."/>
            <person name="Khan Z."/>
            <person name="Li Z."/>
            <person name="Liu W."/>
            <person name="Liu X."/>
            <person name="Perez L."/>
            <person name="Shen H."/>
            <person name="Wang Q."/>
            <person name="Watt J."/>
            <person name="Xi L."/>
            <person name="Xin Y."/>
            <person name="Zhou J."/>
            <person name="Deng J."/>
            <person name="Jiang H."/>
            <person name="Liu Y."/>
            <person name="Qu J."/>
            <person name="Song X.-Z."/>
            <person name="Zhang L."/>
            <person name="Villasana D."/>
            <person name="Johnson A."/>
            <person name="Liu J."/>
            <person name="Liyanage D."/>
            <person name="Lorensuhewa L."/>
            <person name="Robinson T."/>
            <person name="Song A."/>
            <person name="Song B.-B."/>
            <person name="Dinh H."/>
            <person name="Thornton R."/>
            <person name="Coyle M."/>
            <person name="Francisco L."/>
            <person name="Jackson L."/>
            <person name="Javaid M."/>
            <person name="Korchina V."/>
            <person name="Kovar C."/>
            <person name="Mata R."/>
            <person name="Mathew T."/>
            <person name="Ngo R."/>
            <person name="Nguyen L."/>
            <person name="Nguyen N."/>
            <person name="Okwuonu G."/>
            <person name="Ongeri F."/>
            <person name="Pham C."/>
            <person name="Simmons D."/>
            <person name="Wilczek-Boney K."/>
            <person name="Hale W."/>
            <person name="Jakkamsetti A."/>
            <person name="Pham P."/>
            <person name="Ruth R."/>
            <person name="San Lucas F."/>
            <person name="Warren J."/>
            <person name="Zhang J."/>
            <person name="Zhao Z."/>
            <person name="Zhou C."/>
            <person name="Zhu D."/>
            <person name="Lee S."/>
            <person name="Bess C."/>
            <person name="Blankenburg K."/>
            <person name="Forbes L."/>
            <person name="Fu Q."/>
            <person name="Gubbala S."/>
            <person name="Hirani K."/>
            <person name="Jayaseelan J.C."/>
            <person name="Lara F."/>
            <person name="Munidasa M."/>
            <person name="Palculict T."/>
            <person name="Patil S."/>
            <person name="Pu L.-L."/>
            <person name="Saada N."/>
            <person name="Tang L."/>
            <person name="Weissenberger G."/>
            <person name="Zhu Y."/>
            <person name="Hemphill L."/>
            <person name="Shang Y."/>
            <person name="Youmans B."/>
            <person name="Ayvaz T."/>
            <person name="Ross M."/>
            <person name="Santibanez J."/>
            <person name="Aqrawi P."/>
            <person name="Gross S."/>
            <person name="Joshi V."/>
            <person name="Fowler G."/>
            <person name="Nazareth L."/>
            <person name="Reid J."/>
            <person name="Worley K."/>
            <person name="Petrosino J."/>
            <person name="Highlander S."/>
            <person name="Gibbs R."/>
        </authorList>
    </citation>
    <scope>NUCLEOTIDE SEQUENCE [LARGE SCALE GENOMIC DNA]</scope>
    <source>
        <strain evidence="13">ATCC 33707</strain>
    </source>
</reference>
<feature type="domain" description="Cation-transporting P-type ATPase N-terminal" evidence="12">
    <location>
        <begin position="29"/>
        <end position="100"/>
    </location>
</feature>
<evidence type="ECO:0000256" key="8">
    <source>
        <dbReference type="ARBA" id="ARBA00022989"/>
    </source>
</evidence>
<dbReference type="GO" id="GO:0005524">
    <property type="term" value="F:ATP binding"/>
    <property type="evidence" value="ECO:0007669"/>
    <property type="project" value="UniProtKB-KW"/>
</dbReference>
<comment type="catalytic activity">
    <reaction evidence="10">
        <text>ATP + H2O = ADP + phosphate + H(+)</text>
        <dbReference type="Rhea" id="RHEA:13065"/>
        <dbReference type="ChEBI" id="CHEBI:15377"/>
        <dbReference type="ChEBI" id="CHEBI:15378"/>
        <dbReference type="ChEBI" id="CHEBI:30616"/>
        <dbReference type="ChEBI" id="CHEBI:43474"/>
        <dbReference type="ChEBI" id="CHEBI:456216"/>
    </reaction>
</comment>
<accession>E9SY32</accession>
<evidence type="ECO:0000313" key="13">
    <source>
        <dbReference type="EMBL" id="EGD25466.1"/>
    </source>
</evidence>
<feature type="transmembrane region" description="Helical" evidence="11">
    <location>
        <begin position="76"/>
        <end position="97"/>
    </location>
</feature>
<dbReference type="Gene3D" id="1.20.1110.10">
    <property type="entry name" value="Calcium-transporting ATPase, transmembrane domain"/>
    <property type="match status" value="1"/>
</dbReference>
<dbReference type="InterPro" id="IPR006068">
    <property type="entry name" value="ATPase_P-typ_cation-transptr_C"/>
</dbReference>
<dbReference type="InterPro" id="IPR044492">
    <property type="entry name" value="P_typ_ATPase_HD_dom"/>
</dbReference>
<keyword evidence="14" id="KW-1185">Reference proteome</keyword>
<dbReference type="Pfam" id="PF00122">
    <property type="entry name" value="E1-E2_ATPase"/>
    <property type="match status" value="1"/>
</dbReference>
<evidence type="ECO:0000256" key="2">
    <source>
        <dbReference type="ARBA" id="ARBA00005675"/>
    </source>
</evidence>
<dbReference type="SUPFAM" id="SSF81653">
    <property type="entry name" value="Calcium ATPase, transduction domain A"/>
    <property type="match status" value="1"/>
</dbReference>
<dbReference type="InterPro" id="IPR023299">
    <property type="entry name" value="ATPase_P-typ_cyto_dom_N"/>
</dbReference>
<dbReference type="PRINTS" id="PR00120">
    <property type="entry name" value="HATPASE"/>
</dbReference>
<dbReference type="GO" id="GO:0005886">
    <property type="term" value="C:plasma membrane"/>
    <property type="evidence" value="ECO:0007669"/>
    <property type="project" value="UniProtKB-SubCell"/>
</dbReference>
<dbReference type="InterPro" id="IPR059000">
    <property type="entry name" value="ATPase_P-type_domA"/>
</dbReference>
<evidence type="ECO:0000313" key="14">
    <source>
        <dbReference type="Proteomes" id="UP000004245"/>
    </source>
</evidence>
<dbReference type="Pfam" id="PF00690">
    <property type="entry name" value="Cation_ATPase_N"/>
    <property type="match status" value="1"/>
</dbReference>
<dbReference type="SUPFAM" id="SSF81665">
    <property type="entry name" value="Calcium ATPase, transmembrane domain M"/>
    <property type="match status" value="1"/>
</dbReference>
<dbReference type="SFLD" id="SFLDF00027">
    <property type="entry name" value="p-type_atpase"/>
    <property type="match status" value="1"/>
</dbReference>
<dbReference type="SUPFAM" id="SSF81660">
    <property type="entry name" value="Metal cation-transporting ATPase, ATP-binding domain N"/>
    <property type="match status" value="1"/>
</dbReference>
<feature type="transmembrane region" description="Helical" evidence="11">
    <location>
        <begin position="281"/>
        <end position="306"/>
    </location>
</feature>
<dbReference type="PANTHER" id="PTHR43294:SF21">
    <property type="entry name" value="CATION TRANSPORTING ATPASE"/>
    <property type="match status" value="1"/>
</dbReference>
<dbReference type="InterPro" id="IPR023298">
    <property type="entry name" value="ATPase_P-typ_TM_dom_sf"/>
</dbReference>
<dbReference type="InterPro" id="IPR036412">
    <property type="entry name" value="HAD-like_sf"/>
</dbReference>
<feature type="transmembrane region" description="Helical" evidence="11">
    <location>
        <begin position="252"/>
        <end position="275"/>
    </location>
</feature>
<keyword evidence="7" id="KW-1278">Translocase</keyword>
<dbReference type="InterPro" id="IPR008250">
    <property type="entry name" value="ATPase_P-typ_transduc_dom_A_sf"/>
</dbReference>